<gene>
    <name evidence="8" type="primary">dnaK_5</name>
    <name evidence="8" type="ORF">Pan216_31870</name>
</gene>
<evidence type="ECO:0000256" key="5">
    <source>
        <dbReference type="RuleBase" id="RU003322"/>
    </source>
</evidence>
<dbReference type="PROSITE" id="PS01036">
    <property type="entry name" value="HSP70_3"/>
    <property type="match status" value="1"/>
</dbReference>
<evidence type="ECO:0000313" key="9">
    <source>
        <dbReference type="Proteomes" id="UP000317093"/>
    </source>
</evidence>
<dbReference type="FunFam" id="3.90.640.10:FF:000003">
    <property type="entry name" value="Molecular chaperone DnaK"/>
    <property type="match status" value="1"/>
</dbReference>
<keyword evidence="2 5" id="KW-0547">Nucleotide-binding</keyword>
<evidence type="ECO:0000256" key="2">
    <source>
        <dbReference type="ARBA" id="ARBA00022741"/>
    </source>
</evidence>
<dbReference type="InterPro" id="IPR013126">
    <property type="entry name" value="Hsp_70_fam"/>
</dbReference>
<dbReference type="Gene3D" id="3.30.420.40">
    <property type="match status" value="2"/>
</dbReference>
<feature type="coiled-coil region" evidence="6">
    <location>
        <begin position="244"/>
        <end position="271"/>
    </location>
</feature>
<organism evidence="8 9">
    <name type="scientific">Kolteria novifilia</name>
    <dbReference type="NCBI Taxonomy" id="2527975"/>
    <lineage>
        <taxon>Bacteria</taxon>
        <taxon>Pseudomonadati</taxon>
        <taxon>Planctomycetota</taxon>
        <taxon>Planctomycetia</taxon>
        <taxon>Kolteriales</taxon>
        <taxon>Kolteriaceae</taxon>
        <taxon>Kolteria</taxon>
    </lineage>
</organism>
<dbReference type="InterPro" id="IPR029047">
    <property type="entry name" value="HSP70_peptide-bd_sf"/>
</dbReference>
<keyword evidence="4" id="KW-0143">Chaperone</keyword>
<dbReference type="PANTHER" id="PTHR19375">
    <property type="entry name" value="HEAT SHOCK PROTEIN 70KDA"/>
    <property type="match status" value="1"/>
</dbReference>
<feature type="region of interest" description="Disordered" evidence="7">
    <location>
        <begin position="531"/>
        <end position="571"/>
    </location>
</feature>
<dbReference type="GO" id="GO:0140662">
    <property type="term" value="F:ATP-dependent protein folding chaperone"/>
    <property type="evidence" value="ECO:0007669"/>
    <property type="project" value="InterPro"/>
</dbReference>
<dbReference type="PROSITE" id="PS00329">
    <property type="entry name" value="HSP70_2"/>
    <property type="match status" value="1"/>
</dbReference>
<evidence type="ECO:0000256" key="7">
    <source>
        <dbReference type="SAM" id="MobiDB-lite"/>
    </source>
</evidence>
<reference evidence="8 9" key="1">
    <citation type="submission" date="2019-02" db="EMBL/GenBank/DDBJ databases">
        <title>Deep-cultivation of Planctomycetes and their phenomic and genomic characterization uncovers novel biology.</title>
        <authorList>
            <person name="Wiegand S."/>
            <person name="Jogler M."/>
            <person name="Boedeker C."/>
            <person name="Pinto D."/>
            <person name="Vollmers J."/>
            <person name="Rivas-Marin E."/>
            <person name="Kohn T."/>
            <person name="Peeters S.H."/>
            <person name="Heuer A."/>
            <person name="Rast P."/>
            <person name="Oberbeckmann S."/>
            <person name="Bunk B."/>
            <person name="Jeske O."/>
            <person name="Meyerdierks A."/>
            <person name="Storesund J.E."/>
            <person name="Kallscheuer N."/>
            <person name="Luecker S."/>
            <person name="Lage O.M."/>
            <person name="Pohl T."/>
            <person name="Merkel B.J."/>
            <person name="Hornburger P."/>
            <person name="Mueller R.-W."/>
            <person name="Bruemmer F."/>
            <person name="Labrenz M."/>
            <person name="Spormann A.M."/>
            <person name="Op den Camp H."/>
            <person name="Overmann J."/>
            <person name="Amann R."/>
            <person name="Jetten M.S.M."/>
            <person name="Mascher T."/>
            <person name="Medema M.H."/>
            <person name="Devos D.P."/>
            <person name="Kaster A.-K."/>
            <person name="Ovreas L."/>
            <person name="Rohde M."/>
            <person name="Galperin M.Y."/>
            <person name="Jogler C."/>
        </authorList>
    </citation>
    <scope>NUCLEOTIDE SEQUENCE [LARGE SCALE GENOMIC DNA]</scope>
    <source>
        <strain evidence="8 9">Pan216</strain>
    </source>
</reference>
<dbReference type="InterPro" id="IPR043129">
    <property type="entry name" value="ATPase_NBD"/>
</dbReference>
<dbReference type="Pfam" id="PF00012">
    <property type="entry name" value="HSP70"/>
    <property type="match status" value="1"/>
</dbReference>
<dbReference type="AlphaFoldDB" id="A0A518B5R7"/>
<comment type="similarity">
    <text evidence="1 5">Belongs to the heat shock protein 70 family.</text>
</comment>
<sequence>MPDQDGPLIGIDLGTTYCAVATIDPHGRPSCLQNGDGDLTTPSVVYFEEKGPAIVGKEALKAGLSDPEHMVDLVKREMGKEFYHKPIRDKKLPPSAISGVILHRLIEDAQASVGPFKRAVVTVPAYFNEPRRKATIDAAHMAGLEQVELLNEPTAAALAFGFEMGAFTEKAEISQVQTKIPGQFHLLVYDLGGGTFDVTLMRIKDRHFQALVCDGDVQLGGKDWDMRLVKDAIQAFHAEFELNLAEDAEVMADLTQQVEDLKRTLSQRERSTLRLNYQGKKLNGDITRDHFRSITADLLGRTRLTCELVMMEAKMDWDKMDAILLVGGSSRMPMVHDMLVDLTGIEPSRTVSPDLAVAQGAALYAQMLWGSEESTEITEKVRQKKLLAKITDVNSHSMGVVGWDRKTNRRKVSVIIPKNTPIPHSNSKVFRTKSTGQSKIFFQIVEGESHSPEDCALIGECRLVGLPKNLPADWPVTITFAYRRDGRIFVEAAVKGSEPFQLEIDRNQKISDAELEDWASELIGDFNADNGFKDRGASGAEDPDVSKSRAALPPSKITTANVSKKTPPKKG</sequence>
<dbReference type="Gene3D" id="2.60.34.10">
    <property type="entry name" value="Substrate Binding Domain Of DNAk, Chain A, domain 1"/>
    <property type="match status" value="1"/>
</dbReference>
<dbReference type="SUPFAM" id="SSF53067">
    <property type="entry name" value="Actin-like ATPase domain"/>
    <property type="match status" value="2"/>
</dbReference>
<evidence type="ECO:0000256" key="1">
    <source>
        <dbReference type="ARBA" id="ARBA00007381"/>
    </source>
</evidence>
<dbReference type="Proteomes" id="UP000317093">
    <property type="component" value="Chromosome"/>
</dbReference>
<name>A0A518B5R7_9BACT</name>
<dbReference type="FunFam" id="3.30.420.40:FF:000545">
    <property type="entry name" value="Endoplasmic reticulum chaperone BiP"/>
    <property type="match status" value="1"/>
</dbReference>
<evidence type="ECO:0000256" key="4">
    <source>
        <dbReference type="ARBA" id="ARBA00023186"/>
    </source>
</evidence>
<evidence type="ECO:0000256" key="3">
    <source>
        <dbReference type="ARBA" id="ARBA00022840"/>
    </source>
</evidence>
<dbReference type="PRINTS" id="PR00301">
    <property type="entry name" value="HEATSHOCK70"/>
</dbReference>
<protein>
    <submittedName>
        <fullName evidence="8">Chaperone protein DnaK</fullName>
    </submittedName>
</protein>
<keyword evidence="3 5" id="KW-0067">ATP-binding</keyword>
<evidence type="ECO:0000313" key="8">
    <source>
        <dbReference type="EMBL" id="QDU62320.1"/>
    </source>
</evidence>
<dbReference type="RefSeq" id="WP_419192562.1">
    <property type="nucleotide sequence ID" value="NZ_CP036279.1"/>
</dbReference>
<dbReference type="KEGG" id="knv:Pan216_31870"/>
<keyword evidence="6" id="KW-0175">Coiled coil</keyword>
<dbReference type="InterPro" id="IPR018181">
    <property type="entry name" value="Heat_shock_70_CS"/>
</dbReference>
<dbReference type="SUPFAM" id="SSF100920">
    <property type="entry name" value="Heat shock protein 70kD (HSP70), peptide-binding domain"/>
    <property type="match status" value="1"/>
</dbReference>
<proteinExistence type="inferred from homology"/>
<accession>A0A518B5R7</accession>
<dbReference type="Gene3D" id="3.90.640.10">
    <property type="entry name" value="Actin, Chain A, domain 4"/>
    <property type="match status" value="1"/>
</dbReference>
<dbReference type="GO" id="GO:0005524">
    <property type="term" value="F:ATP binding"/>
    <property type="evidence" value="ECO:0007669"/>
    <property type="project" value="UniProtKB-KW"/>
</dbReference>
<dbReference type="PROSITE" id="PS00297">
    <property type="entry name" value="HSP70_1"/>
    <property type="match status" value="1"/>
</dbReference>
<dbReference type="CDD" id="cd24029">
    <property type="entry name" value="ASKHA_NBD_HSP70_DnaK_HscA_HscC"/>
    <property type="match status" value="1"/>
</dbReference>
<evidence type="ECO:0000256" key="6">
    <source>
        <dbReference type="SAM" id="Coils"/>
    </source>
</evidence>
<keyword evidence="9" id="KW-1185">Reference proteome</keyword>
<dbReference type="EMBL" id="CP036279">
    <property type="protein sequence ID" value="QDU62320.1"/>
    <property type="molecule type" value="Genomic_DNA"/>
</dbReference>